<accession>A0A017T824</accession>
<dbReference type="GO" id="GO:0016746">
    <property type="term" value="F:acyltransferase activity"/>
    <property type="evidence" value="ECO:0007669"/>
    <property type="project" value="InterPro"/>
</dbReference>
<dbReference type="Gene3D" id="3.40.47.10">
    <property type="match status" value="1"/>
</dbReference>
<dbReference type="Pfam" id="PF00109">
    <property type="entry name" value="ketoacyl-synt"/>
    <property type="match status" value="1"/>
</dbReference>
<sequence length="261" mass="27181">MWIGLPEERPGWSKEVGQKLVESVTRALRGWGFSPEVVALPQGHAAGFAALAQGAEALRKGTAEFCLVGGVEGYLDEEMLDWLDAEGQLFRRGNPRGFIPGEGAGFCLLASEGMATRLGRPLLGQVLGVGVGHEPKRIKTAMVCTGEGLSVAFRGALASLPEGMLVDQLIGDLNGEPCRADEVGFTVVRLRKRLADPPRLLAPSTSWGDVGAASGPLFAGLAVEVARRGAPRGPCSLLWAGSEGGLRGAAVVFVPGQATTA</sequence>
<protein>
    <recommendedName>
        <fullName evidence="1">Beta-ketoacyl synthase-like N-terminal domain-containing protein</fullName>
    </recommendedName>
</protein>
<feature type="domain" description="Beta-ketoacyl synthase-like N-terminal" evidence="1">
    <location>
        <begin position="45"/>
        <end position="111"/>
    </location>
</feature>
<gene>
    <name evidence="2" type="ORF">CAP_3311</name>
</gene>
<organism evidence="2 3">
    <name type="scientific">Chondromyces apiculatus DSM 436</name>
    <dbReference type="NCBI Taxonomy" id="1192034"/>
    <lineage>
        <taxon>Bacteria</taxon>
        <taxon>Pseudomonadati</taxon>
        <taxon>Myxococcota</taxon>
        <taxon>Polyangia</taxon>
        <taxon>Polyangiales</taxon>
        <taxon>Polyangiaceae</taxon>
        <taxon>Chondromyces</taxon>
    </lineage>
</organism>
<keyword evidence="3" id="KW-1185">Reference proteome</keyword>
<comment type="caution">
    <text evidence="2">The sequence shown here is derived from an EMBL/GenBank/DDBJ whole genome shotgun (WGS) entry which is preliminary data.</text>
</comment>
<evidence type="ECO:0000313" key="2">
    <source>
        <dbReference type="EMBL" id="EYF05394.1"/>
    </source>
</evidence>
<dbReference type="InterPro" id="IPR016039">
    <property type="entry name" value="Thiolase-like"/>
</dbReference>
<name>A0A017T824_9BACT</name>
<dbReference type="Proteomes" id="UP000019678">
    <property type="component" value="Unassembled WGS sequence"/>
</dbReference>
<evidence type="ECO:0000259" key="1">
    <source>
        <dbReference type="Pfam" id="PF00109"/>
    </source>
</evidence>
<evidence type="ECO:0000313" key="3">
    <source>
        <dbReference type="Proteomes" id="UP000019678"/>
    </source>
</evidence>
<dbReference type="AlphaFoldDB" id="A0A017T824"/>
<dbReference type="EMBL" id="ASRX01000024">
    <property type="protein sequence ID" value="EYF05394.1"/>
    <property type="molecule type" value="Genomic_DNA"/>
</dbReference>
<dbReference type="SUPFAM" id="SSF53901">
    <property type="entry name" value="Thiolase-like"/>
    <property type="match status" value="1"/>
</dbReference>
<proteinExistence type="predicted"/>
<dbReference type="eggNOG" id="COG0304">
    <property type="taxonomic scope" value="Bacteria"/>
</dbReference>
<dbReference type="STRING" id="1192034.CAP_3311"/>
<reference evidence="2 3" key="1">
    <citation type="submission" date="2013-05" db="EMBL/GenBank/DDBJ databases">
        <title>Genome assembly of Chondromyces apiculatus DSM 436.</title>
        <authorList>
            <person name="Sharma G."/>
            <person name="Khatri I."/>
            <person name="Kaur C."/>
            <person name="Mayilraj S."/>
            <person name="Subramanian S."/>
        </authorList>
    </citation>
    <scope>NUCLEOTIDE SEQUENCE [LARGE SCALE GENOMIC DNA]</scope>
    <source>
        <strain evidence="2 3">DSM 436</strain>
    </source>
</reference>
<dbReference type="InterPro" id="IPR014030">
    <property type="entry name" value="Ketoacyl_synth_N"/>
</dbReference>